<dbReference type="PANTHER" id="PTHR43227:SF8">
    <property type="entry name" value="DIACETYLCHITOBIOSE UPTAKE SYSTEM PERMEASE PROTEIN DASB"/>
    <property type="match status" value="1"/>
</dbReference>
<evidence type="ECO:0000313" key="11">
    <source>
        <dbReference type="Proteomes" id="UP000007319"/>
    </source>
</evidence>
<comment type="subcellular location">
    <subcellularLocation>
        <location evidence="1 8">Cell membrane</location>
        <topology evidence="1 8">Multi-pass membrane protein</topology>
    </subcellularLocation>
</comment>
<feature type="transmembrane region" description="Helical" evidence="8">
    <location>
        <begin position="186"/>
        <end position="211"/>
    </location>
</feature>
<geneLocation type="plasmid" evidence="10 11">
    <name>AZOBR_p1</name>
</geneLocation>
<evidence type="ECO:0000256" key="1">
    <source>
        <dbReference type="ARBA" id="ARBA00004651"/>
    </source>
</evidence>
<dbReference type="GO" id="GO:0005886">
    <property type="term" value="C:plasma membrane"/>
    <property type="evidence" value="ECO:0007669"/>
    <property type="project" value="UniProtKB-SubCell"/>
</dbReference>
<keyword evidence="4" id="KW-1003">Cell membrane</keyword>
<dbReference type="Proteomes" id="UP000007319">
    <property type="component" value="Plasmid AZOBR_p1"/>
</dbReference>
<feature type="transmembrane region" description="Helical" evidence="8">
    <location>
        <begin position="295"/>
        <end position="316"/>
    </location>
</feature>
<evidence type="ECO:0000256" key="8">
    <source>
        <dbReference type="RuleBase" id="RU363032"/>
    </source>
</evidence>
<dbReference type="InterPro" id="IPR050809">
    <property type="entry name" value="UgpAE/MalFG_permease"/>
</dbReference>
<keyword evidence="5 8" id="KW-0812">Transmembrane</keyword>
<feature type="transmembrane region" description="Helical" evidence="8">
    <location>
        <begin position="136"/>
        <end position="157"/>
    </location>
</feature>
<feature type="transmembrane region" description="Helical" evidence="8">
    <location>
        <begin position="103"/>
        <end position="124"/>
    </location>
</feature>
<dbReference type="InterPro" id="IPR035906">
    <property type="entry name" value="MetI-like_sf"/>
</dbReference>
<reference evidence="10 11" key="1">
    <citation type="journal article" date="2011" name="PLoS Genet.">
        <title>Azospirillum genomes reveal transition of bacteria from aquatic to terrestrial environments.</title>
        <authorList>
            <person name="Wisniewski-Dye F."/>
            <person name="Borziak K."/>
            <person name="Khalsa-Moyers G."/>
            <person name="Alexandre G."/>
            <person name="Sukharnikov L.O."/>
            <person name="Wuichet K."/>
            <person name="Hurst G.B."/>
            <person name="McDonald W.H."/>
            <person name="Robertson J.S."/>
            <person name="Barbe V."/>
            <person name="Calteau A."/>
            <person name="Rouy Z."/>
            <person name="Mangenot S."/>
            <person name="Prigent-Combaret C."/>
            <person name="Normand P."/>
            <person name="Boyer M."/>
            <person name="Siguier P."/>
            <person name="Dessaux Y."/>
            <person name="Elmerich C."/>
            <person name="Condemine G."/>
            <person name="Krishnen G."/>
            <person name="Kennedy I."/>
            <person name="Paterson A.H."/>
            <person name="Gonzalez V."/>
            <person name="Mavingui P."/>
            <person name="Zhulin I.B."/>
        </authorList>
    </citation>
    <scope>NUCLEOTIDE SEQUENCE [LARGE SCALE GENOMIC DNA]</scope>
    <source>
        <strain evidence="10 11">Sp245</strain>
    </source>
</reference>
<feature type="domain" description="ABC transmembrane type-1" evidence="9">
    <location>
        <begin position="99"/>
        <end position="313"/>
    </location>
</feature>
<comment type="similarity">
    <text evidence="2 8">Belongs to the binding-protein-dependent transport system permease family.</text>
</comment>
<dbReference type="SUPFAM" id="SSF161098">
    <property type="entry name" value="MetI-like"/>
    <property type="match status" value="1"/>
</dbReference>
<evidence type="ECO:0000256" key="5">
    <source>
        <dbReference type="ARBA" id="ARBA00022692"/>
    </source>
</evidence>
<proteinExistence type="inferred from homology"/>
<accession>A0A9P1JV98</accession>
<dbReference type="Gene3D" id="1.10.3720.10">
    <property type="entry name" value="MetI-like"/>
    <property type="match status" value="1"/>
</dbReference>
<evidence type="ECO:0000256" key="7">
    <source>
        <dbReference type="ARBA" id="ARBA00023136"/>
    </source>
</evidence>
<keyword evidence="10" id="KW-0762">Sugar transport</keyword>
<dbReference type="AlphaFoldDB" id="A0A9P1JV98"/>
<keyword evidence="10" id="KW-0614">Plasmid</keyword>
<protein>
    <submittedName>
        <fullName evidence="10">Sugar transporter subunit: permease component of ABC superfamily transporter</fullName>
    </submittedName>
</protein>
<keyword evidence="7 8" id="KW-0472">Membrane</keyword>
<feature type="transmembrane region" description="Helical" evidence="8">
    <location>
        <begin position="232"/>
        <end position="257"/>
    </location>
</feature>
<keyword evidence="11" id="KW-1185">Reference proteome</keyword>
<dbReference type="CDD" id="cd06261">
    <property type="entry name" value="TM_PBP2"/>
    <property type="match status" value="1"/>
</dbReference>
<evidence type="ECO:0000256" key="3">
    <source>
        <dbReference type="ARBA" id="ARBA00022448"/>
    </source>
</evidence>
<sequence>MFGSDRRGPNSGYRIMMSRTVSQPRAAARRAPIDHGRWVPALFVAPVALYLLVFQGYPLVQEFLLSVTSTSLLSPGQQTYVGLDNYRELVFDPEFHQVLRVTAVYTLVCVVASIGLGLLAALLLDGTFRGRGIARALVTIPWAAPPVAAALIFVWMFNAQYGLFSHLAQFLGFAEGGVNWLDEPSFALPAILITTIWQIFPFSSVVILAALQGVPSELREAAVIDGADRLSIFRAVTWPTIRPSVALLTLLITVWSLRRFDVIWLMTQGGPLGETNTLVIDLYRRAFVYLDLGRAAAVGIIGLVVAILVTLVYFWLSTRAEKAAGKR</sequence>
<dbReference type="GO" id="GO:0055085">
    <property type="term" value="P:transmembrane transport"/>
    <property type="evidence" value="ECO:0007669"/>
    <property type="project" value="InterPro"/>
</dbReference>
<evidence type="ECO:0000256" key="2">
    <source>
        <dbReference type="ARBA" id="ARBA00009306"/>
    </source>
</evidence>
<evidence type="ECO:0000313" key="10">
    <source>
        <dbReference type="EMBL" id="CCD00422.1"/>
    </source>
</evidence>
<dbReference type="InterPro" id="IPR000515">
    <property type="entry name" value="MetI-like"/>
</dbReference>
<evidence type="ECO:0000256" key="6">
    <source>
        <dbReference type="ARBA" id="ARBA00022989"/>
    </source>
</evidence>
<dbReference type="PROSITE" id="PS50928">
    <property type="entry name" value="ABC_TM1"/>
    <property type="match status" value="1"/>
</dbReference>
<name>A0A9P1JV98_9PROT</name>
<evidence type="ECO:0000259" key="9">
    <source>
        <dbReference type="PROSITE" id="PS50928"/>
    </source>
</evidence>
<evidence type="ECO:0000256" key="4">
    <source>
        <dbReference type="ARBA" id="ARBA00022475"/>
    </source>
</evidence>
<keyword evidence="6 8" id="KW-1133">Transmembrane helix</keyword>
<feature type="transmembrane region" description="Helical" evidence="8">
    <location>
        <begin position="38"/>
        <end position="57"/>
    </location>
</feature>
<organism evidence="10 11">
    <name type="scientific">Azospirillum baldaniorum</name>
    <dbReference type="NCBI Taxonomy" id="1064539"/>
    <lineage>
        <taxon>Bacteria</taxon>
        <taxon>Pseudomonadati</taxon>
        <taxon>Pseudomonadota</taxon>
        <taxon>Alphaproteobacteria</taxon>
        <taxon>Rhodospirillales</taxon>
        <taxon>Azospirillaceae</taxon>
        <taxon>Azospirillum</taxon>
    </lineage>
</organism>
<dbReference type="PANTHER" id="PTHR43227">
    <property type="entry name" value="BLL4140 PROTEIN"/>
    <property type="match status" value="1"/>
</dbReference>
<dbReference type="KEGG" id="abs:AZOBR_p180017"/>
<keyword evidence="3 8" id="KW-0813">Transport</keyword>
<gene>
    <name evidence="10" type="primary">ycjO</name>
    <name evidence="10" type="ORF">AZOBR_p180017</name>
</gene>
<dbReference type="Pfam" id="PF00528">
    <property type="entry name" value="BPD_transp_1"/>
    <property type="match status" value="1"/>
</dbReference>
<dbReference type="EMBL" id="HE577328">
    <property type="protein sequence ID" value="CCD00422.1"/>
    <property type="molecule type" value="Genomic_DNA"/>
</dbReference>